<dbReference type="OrthoDB" id="5957827at2"/>
<evidence type="ECO:0000313" key="1">
    <source>
        <dbReference type="EMBL" id="OWQ56166.1"/>
    </source>
</evidence>
<accession>A0A246HQL6</accession>
<evidence type="ECO:0000313" key="2">
    <source>
        <dbReference type="Proteomes" id="UP000198157"/>
    </source>
</evidence>
<evidence type="ECO:0008006" key="3">
    <source>
        <dbReference type="Google" id="ProtNLM"/>
    </source>
</evidence>
<proteinExistence type="predicted"/>
<gene>
    <name evidence="1" type="ORF">CEE60_03295</name>
</gene>
<dbReference type="Proteomes" id="UP000198157">
    <property type="component" value="Unassembled WGS sequence"/>
</dbReference>
<sequence length="70" mass="7599">MRQGIVRRVADLALQIEPDRAAVLEWILHSPLPALDGQTTFELACQGQGERVVALLDTLLRQGGPALPRG</sequence>
<comment type="caution">
    <text evidence="1">The sequence shown here is derived from an EMBL/GenBank/DDBJ whole genome shotgun (WGS) entry which is preliminary data.</text>
</comment>
<dbReference type="AlphaFoldDB" id="A0A246HQL6"/>
<name>A0A246HQL6_STEMA</name>
<reference evidence="1 2" key="1">
    <citation type="submission" date="2017-06" db="EMBL/GenBank/DDBJ databases">
        <authorList>
            <person name="Kim H.J."/>
            <person name="Triplett B.A."/>
        </authorList>
    </citation>
    <scope>NUCLEOTIDE SEQUENCE [LARGE SCALE GENOMIC DNA]</scope>
    <source>
        <strain evidence="1 2">13146</strain>
    </source>
</reference>
<dbReference type="EMBL" id="NIVS01000008">
    <property type="protein sequence ID" value="OWQ56166.1"/>
    <property type="molecule type" value="Genomic_DNA"/>
</dbReference>
<protein>
    <recommendedName>
        <fullName evidence="3">Antitoxin Xre/MbcA/ParS-like toxin-binding domain-containing protein</fullName>
    </recommendedName>
</protein>
<organism evidence="1 2">
    <name type="scientific">Stenotrophomonas maltophilia</name>
    <name type="common">Pseudomonas maltophilia</name>
    <name type="synonym">Xanthomonas maltophilia</name>
    <dbReference type="NCBI Taxonomy" id="40324"/>
    <lineage>
        <taxon>Bacteria</taxon>
        <taxon>Pseudomonadati</taxon>
        <taxon>Pseudomonadota</taxon>
        <taxon>Gammaproteobacteria</taxon>
        <taxon>Lysobacterales</taxon>
        <taxon>Lysobacteraceae</taxon>
        <taxon>Stenotrophomonas</taxon>
        <taxon>Stenotrophomonas maltophilia group</taxon>
    </lineage>
</organism>